<keyword evidence="4 6" id="KW-1133">Transmembrane helix</keyword>
<reference evidence="8 9" key="1">
    <citation type="journal article" date="2011" name="Front. Microbiol.">
        <title>Genomic signatures of strain selection and enhancement in Bacillus atrophaeus var. globigii, a historical biowarfare simulant.</title>
        <authorList>
            <person name="Gibbons H.S."/>
            <person name="Broomall S.M."/>
            <person name="McNew L.A."/>
            <person name="Daligault H."/>
            <person name="Chapman C."/>
            <person name="Bruce D."/>
            <person name="Karavis M."/>
            <person name="Krepps M."/>
            <person name="McGregor P.A."/>
            <person name="Hong C."/>
            <person name="Park K.H."/>
            <person name="Akmal A."/>
            <person name="Feldman A."/>
            <person name="Lin J.S."/>
            <person name="Chang W.E."/>
            <person name="Higgs B.W."/>
            <person name="Demirev P."/>
            <person name="Lindquist J."/>
            <person name="Liem A."/>
            <person name="Fochler E."/>
            <person name="Read T.D."/>
            <person name="Tapia R."/>
            <person name="Johnson S."/>
            <person name="Bishop-Lilly K.A."/>
            <person name="Detter C."/>
            <person name="Han C."/>
            <person name="Sozhamannan S."/>
            <person name="Rosenzweig C.N."/>
            <person name="Skowronski E.W."/>
        </authorList>
    </citation>
    <scope>NUCLEOTIDE SEQUENCE [LARGE SCALE GENOMIC DNA]</scope>
    <source>
        <strain evidence="8 9">TPS4-2</strain>
    </source>
</reference>
<dbReference type="EMBL" id="PIQA01000004">
    <property type="protein sequence ID" value="RUO64638.1"/>
    <property type="molecule type" value="Genomic_DNA"/>
</dbReference>
<evidence type="ECO:0000313" key="9">
    <source>
        <dbReference type="Proteomes" id="UP000288361"/>
    </source>
</evidence>
<dbReference type="AlphaFoldDB" id="A0A432YSL2"/>
<dbReference type="InterPro" id="IPR016174">
    <property type="entry name" value="Di-haem_cyt_TM"/>
</dbReference>
<dbReference type="InterPro" id="IPR051542">
    <property type="entry name" value="Hydrogenase_cytochrome"/>
</dbReference>
<organism evidence="8 9">
    <name type="scientific">Idiomarina piscisalsi</name>
    <dbReference type="NCBI Taxonomy" id="1096243"/>
    <lineage>
        <taxon>Bacteria</taxon>
        <taxon>Pseudomonadati</taxon>
        <taxon>Pseudomonadota</taxon>
        <taxon>Gammaproteobacteria</taxon>
        <taxon>Alteromonadales</taxon>
        <taxon>Idiomarinaceae</taxon>
        <taxon>Idiomarina</taxon>
    </lineage>
</organism>
<evidence type="ECO:0000256" key="2">
    <source>
        <dbReference type="ARBA" id="ARBA00022475"/>
    </source>
</evidence>
<feature type="domain" description="Cytochrome b561 bacterial/Ni-hydrogenase" evidence="7">
    <location>
        <begin position="4"/>
        <end position="165"/>
    </location>
</feature>
<comment type="subcellular location">
    <subcellularLocation>
        <location evidence="1">Cell membrane</location>
        <topology evidence="1">Multi-pass membrane protein</topology>
    </subcellularLocation>
</comment>
<dbReference type="Pfam" id="PF01292">
    <property type="entry name" value="Ni_hydr_CYTB"/>
    <property type="match status" value="1"/>
</dbReference>
<name>A0A432YSL2_9GAMM</name>
<evidence type="ECO:0000256" key="4">
    <source>
        <dbReference type="ARBA" id="ARBA00022989"/>
    </source>
</evidence>
<feature type="transmembrane region" description="Helical" evidence="6">
    <location>
        <begin position="32"/>
        <end position="53"/>
    </location>
</feature>
<dbReference type="PANTHER" id="PTHR30485:SF2">
    <property type="entry name" value="BLL0597 PROTEIN"/>
    <property type="match status" value="1"/>
</dbReference>
<evidence type="ECO:0000256" key="5">
    <source>
        <dbReference type="ARBA" id="ARBA00023136"/>
    </source>
</evidence>
<dbReference type="GO" id="GO:0009055">
    <property type="term" value="F:electron transfer activity"/>
    <property type="evidence" value="ECO:0007669"/>
    <property type="project" value="InterPro"/>
</dbReference>
<dbReference type="GO" id="GO:0022904">
    <property type="term" value="P:respiratory electron transport chain"/>
    <property type="evidence" value="ECO:0007669"/>
    <property type="project" value="InterPro"/>
</dbReference>
<dbReference type="Gene3D" id="1.20.950.20">
    <property type="entry name" value="Transmembrane di-heme cytochromes, Chain C"/>
    <property type="match status" value="1"/>
</dbReference>
<protein>
    <submittedName>
        <fullName evidence="8">Cytochrome B</fullName>
    </submittedName>
</protein>
<evidence type="ECO:0000313" key="8">
    <source>
        <dbReference type="EMBL" id="RUO64638.1"/>
    </source>
</evidence>
<feature type="transmembrane region" description="Helical" evidence="6">
    <location>
        <begin position="90"/>
        <end position="112"/>
    </location>
</feature>
<dbReference type="InterPro" id="IPR011577">
    <property type="entry name" value="Cyt_b561_bac/Ni-Hgenase"/>
</dbReference>
<gene>
    <name evidence="8" type="ORF">CWI73_07250</name>
</gene>
<evidence type="ECO:0000259" key="7">
    <source>
        <dbReference type="Pfam" id="PF01292"/>
    </source>
</evidence>
<accession>A0A432YSL2</accession>
<evidence type="ECO:0000256" key="6">
    <source>
        <dbReference type="SAM" id="Phobius"/>
    </source>
</evidence>
<feature type="transmembrane region" description="Helical" evidence="6">
    <location>
        <begin position="132"/>
        <end position="153"/>
    </location>
</feature>
<evidence type="ECO:0000256" key="3">
    <source>
        <dbReference type="ARBA" id="ARBA00022692"/>
    </source>
</evidence>
<dbReference type="SUPFAM" id="SSF81342">
    <property type="entry name" value="Transmembrane di-heme cytochromes"/>
    <property type="match status" value="1"/>
</dbReference>
<keyword evidence="5 6" id="KW-0472">Membrane</keyword>
<sequence length="169" mass="19554">MVIWDKFIRIYHWLIVIGFTLNYFVLEPGETVHQWIGYSVWALVFARVVWSFVGPQRARLNDFFPTPSRISKHLRELKSRKIPKESGHNAIGGILILLFWLLFLTQGVTGFLLEETDAFFGSTLVENIHEYIAHSLFIGAIIHVAAVFLTGWWGRIELIKPMITGRRKS</sequence>
<dbReference type="GO" id="GO:0005886">
    <property type="term" value="C:plasma membrane"/>
    <property type="evidence" value="ECO:0007669"/>
    <property type="project" value="UniProtKB-SubCell"/>
</dbReference>
<evidence type="ECO:0000256" key="1">
    <source>
        <dbReference type="ARBA" id="ARBA00004651"/>
    </source>
</evidence>
<comment type="caution">
    <text evidence="8">The sequence shown here is derived from an EMBL/GenBank/DDBJ whole genome shotgun (WGS) entry which is preliminary data.</text>
</comment>
<proteinExistence type="predicted"/>
<keyword evidence="3 6" id="KW-0812">Transmembrane</keyword>
<dbReference type="Proteomes" id="UP000288361">
    <property type="component" value="Unassembled WGS sequence"/>
</dbReference>
<keyword evidence="2" id="KW-1003">Cell membrane</keyword>
<feature type="transmembrane region" description="Helical" evidence="6">
    <location>
        <begin position="7"/>
        <end position="26"/>
    </location>
</feature>
<dbReference type="GO" id="GO:0020037">
    <property type="term" value="F:heme binding"/>
    <property type="evidence" value="ECO:0007669"/>
    <property type="project" value="TreeGrafter"/>
</dbReference>
<dbReference type="PANTHER" id="PTHR30485">
    <property type="entry name" value="NI/FE-HYDROGENASE 1 B-TYPE CYTOCHROME SUBUNIT"/>
    <property type="match status" value="1"/>
</dbReference>